<organism evidence="2 3">
    <name type="scientific">Pyrenophora seminiperda CCB06</name>
    <dbReference type="NCBI Taxonomy" id="1302712"/>
    <lineage>
        <taxon>Eukaryota</taxon>
        <taxon>Fungi</taxon>
        <taxon>Dikarya</taxon>
        <taxon>Ascomycota</taxon>
        <taxon>Pezizomycotina</taxon>
        <taxon>Dothideomycetes</taxon>
        <taxon>Pleosporomycetidae</taxon>
        <taxon>Pleosporales</taxon>
        <taxon>Pleosporineae</taxon>
        <taxon>Pleosporaceae</taxon>
        <taxon>Pyrenophora</taxon>
    </lineage>
</organism>
<gene>
    <name evidence="2" type="ORF">GMOD_00009610</name>
</gene>
<keyword evidence="1" id="KW-0472">Membrane</keyword>
<evidence type="ECO:0000313" key="3">
    <source>
        <dbReference type="Proteomes" id="UP000265663"/>
    </source>
</evidence>
<protein>
    <submittedName>
        <fullName evidence="2">Uncharacterized protein</fullName>
    </submittedName>
</protein>
<feature type="transmembrane region" description="Helical" evidence="1">
    <location>
        <begin position="29"/>
        <end position="52"/>
    </location>
</feature>
<dbReference type="Proteomes" id="UP000265663">
    <property type="component" value="Unassembled WGS sequence"/>
</dbReference>
<dbReference type="OrthoDB" id="3641893at2759"/>
<sequence>MPPFALPPAATTMFLHKRDNMGFEIAPSLIIFLVILGAGGLVCCGFAIFRFYGGDPEDDSRFNRSAEQDAYMREVRERTFSKLPNLAMRGPQYPNGYLNHAPISPSASNTTYG</sequence>
<dbReference type="AlphaFoldDB" id="A0A3M7MF56"/>
<name>A0A3M7MF56_9PLEO</name>
<accession>A0A3M7MF56</accession>
<evidence type="ECO:0000313" key="2">
    <source>
        <dbReference type="EMBL" id="RMZ73097.1"/>
    </source>
</evidence>
<reference evidence="2 3" key="1">
    <citation type="journal article" date="2014" name="PLoS ONE">
        <title>De novo Genome Assembly of the Fungal Plant Pathogen Pyrenophora semeniperda.</title>
        <authorList>
            <person name="Soliai M.M."/>
            <person name="Meyer S.E."/>
            <person name="Udall J.A."/>
            <person name="Elzinga D.E."/>
            <person name="Hermansen R.A."/>
            <person name="Bodily P.M."/>
            <person name="Hart A.A."/>
            <person name="Coleman C.E."/>
        </authorList>
    </citation>
    <scope>NUCLEOTIDE SEQUENCE [LARGE SCALE GENOMIC DNA]</scope>
    <source>
        <strain evidence="2 3">CCB06</strain>
        <tissue evidence="2">Mycelium</tissue>
    </source>
</reference>
<keyword evidence="1" id="KW-0812">Transmembrane</keyword>
<keyword evidence="1" id="KW-1133">Transmembrane helix</keyword>
<keyword evidence="3" id="KW-1185">Reference proteome</keyword>
<dbReference type="EMBL" id="KE747838">
    <property type="protein sequence ID" value="RMZ73097.1"/>
    <property type="molecule type" value="Genomic_DNA"/>
</dbReference>
<evidence type="ECO:0000256" key="1">
    <source>
        <dbReference type="SAM" id="Phobius"/>
    </source>
</evidence>
<proteinExistence type="predicted"/>